<keyword evidence="3" id="KW-0560">Oxidoreductase</keyword>
<dbReference type="FunFam" id="3.40.50.720:FF:000261">
    <property type="entry name" value="NADPH-dependent 1-acyldihydroxyacetone phosphate reductase"/>
    <property type="match status" value="1"/>
</dbReference>
<dbReference type="SUPFAM" id="SSF51735">
    <property type="entry name" value="NAD(P)-binding Rossmann-fold domains"/>
    <property type="match status" value="1"/>
</dbReference>
<dbReference type="Gene3D" id="3.40.50.720">
    <property type="entry name" value="NAD(P)-binding Rossmann-like Domain"/>
    <property type="match status" value="1"/>
</dbReference>
<dbReference type="CDD" id="cd05374">
    <property type="entry name" value="17beta-HSD-like_SDR_c"/>
    <property type="match status" value="1"/>
</dbReference>
<proteinExistence type="inferred from homology"/>
<evidence type="ECO:0000256" key="4">
    <source>
        <dbReference type="RuleBase" id="RU000363"/>
    </source>
</evidence>
<comment type="similarity">
    <text evidence="1 4">Belongs to the short-chain dehydrogenases/reductases (SDR) family.</text>
</comment>
<accession>A0A6A6P8V6</accession>
<name>A0A6A6P8V6_9PEZI</name>
<dbReference type="GO" id="GO:0005783">
    <property type="term" value="C:endoplasmic reticulum"/>
    <property type="evidence" value="ECO:0007669"/>
    <property type="project" value="TreeGrafter"/>
</dbReference>
<dbReference type="PRINTS" id="PR00081">
    <property type="entry name" value="GDHRDH"/>
</dbReference>
<dbReference type="PRINTS" id="PR00080">
    <property type="entry name" value="SDRFAMILY"/>
</dbReference>
<dbReference type="InterPro" id="IPR002347">
    <property type="entry name" value="SDR_fam"/>
</dbReference>
<keyword evidence="2" id="KW-0521">NADP</keyword>
<dbReference type="PANTHER" id="PTHR44169">
    <property type="entry name" value="NADPH-DEPENDENT 1-ACYLDIHYDROXYACETONE PHOSPHATE REDUCTASE"/>
    <property type="match status" value="1"/>
</dbReference>
<dbReference type="OrthoDB" id="2102561at2759"/>
<evidence type="ECO:0000256" key="3">
    <source>
        <dbReference type="ARBA" id="ARBA00023002"/>
    </source>
</evidence>
<dbReference type="GO" id="GO:0000140">
    <property type="term" value="F:acylglycerone-phosphate reductase (NADP+) activity"/>
    <property type="evidence" value="ECO:0007669"/>
    <property type="project" value="TreeGrafter"/>
</dbReference>
<evidence type="ECO:0000256" key="2">
    <source>
        <dbReference type="ARBA" id="ARBA00022857"/>
    </source>
</evidence>
<dbReference type="GO" id="GO:0005811">
    <property type="term" value="C:lipid droplet"/>
    <property type="evidence" value="ECO:0007669"/>
    <property type="project" value="TreeGrafter"/>
</dbReference>
<dbReference type="Proteomes" id="UP000799766">
    <property type="component" value="Unassembled WGS sequence"/>
</dbReference>
<evidence type="ECO:0000313" key="6">
    <source>
        <dbReference type="Proteomes" id="UP000799766"/>
    </source>
</evidence>
<dbReference type="InterPro" id="IPR036291">
    <property type="entry name" value="NAD(P)-bd_dom_sf"/>
</dbReference>
<dbReference type="GO" id="GO:0006654">
    <property type="term" value="P:phosphatidic acid biosynthetic process"/>
    <property type="evidence" value="ECO:0007669"/>
    <property type="project" value="TreeGrafter"/>
</dbReference>
<reference evidence="5" key="1">
    <citation type="journal article" date="2020" name="Stud. Mycol.">
        <title>101 Dothideomycetes genomes: a test case for predicting lifestyles and emergence of pathogens.</title>
        <authorList>
            <person name="Haridas S."/>
            <person name="Albert R."/>
            <person name="Binder M."/>
            <person name="Bloem J."/>
            <person name="Labutti K."/>
            <person name="Salamov A."/>
            <person name="Andreopoulos B."/>
            <person name="Baker S."/>
            <person name="Barry K."/>
            <person name="Bills G."/>
            <person name="Bluhm B."/>
            <person name="Cannon C."/>
            <person name="Castanera R."/>
            <person name="Culley D."/>
            <person name="Daum C."/>
            <person name="Ezra D."/>
            <person name="Gonzalez J."/>
            <person name="Henrissat B."/>
            <person name="Kuo A."/>
            <person name="Liang C."/>
            <person name="Lipzen A."/>
            <person name="Lutzoni F."/>
            <person name="Magnuson J."/>
            <person name="Mondo S."/>
            <person name="Nolan M."/>
            <person name="Ohm R."/>
            <person name="Pangilinan J."/>
            <person name="Park H.-J."/>
            <person name="Ramirez L."/>
            <person name="Alfaro M."/>
            <person name="Sun H."/>
            <person name="Tritt A."/>
            <person name="Yoshinaga Y."/>
            <person name="Zwiers L.-H."/>
            <person name="Turgeon B."/>
            <person name="Goodwin S."/>
            <person name="Spatafora J."/>
            <person name="Crous P."/>
            <person name="Grigoriev I."/>
        </authorList>
    </citation>
    <scope>NUCLEOTIDE SEQUENCE</scope>
    <source>
        <strain evidence="5">ATCC 16933</strain>
    </source>
</reference>
<gene>
    <name evidence="5" type="ORF">BDY21DRAFT_164764</name>
</gene>
<evidence type="ECO:0008006" key="7">
    <source>
        <dbReference type="Google" id="ProtNLM"/>
    </source>
</evidence>
<dbReference type="PANTHER" id="PTHR44169:SF15">
    <property type="entry name" value="CHAIN DEHYDROGENASE_REDUCTASE (AYR1), PUTATIVE (AFU_ORTHOLOGUE AFUA_4G04530)-RELATED"/>
    <property type="match status" value="1"/>
</dbReference>
<dbReference type="AlphaFoldDB" id="A0A6A6P8V6"/>
<dbReference type="Pfam" id="PF00106">
    <property type="entry name" value="adh_short"/>
    <property type="match status" value="1"/>
</dbReference>
<dbReference type="GO" id="GO:0019433">
    <property type="term" value="P:triglyceride catabolic process"/>
    <property type="evidence" value="ECO:0007669"/>
    <property type="project" value="TreeGrafter"/>
</dbReference>
<dbReference type="EMBL" id="MU001673">
    <property type="protein sequence ID" value="KAF2460431.1"/>
    <property type="molecule type" value="Genomic_DNA"/>
</dbReference>
<dbReference type="GO" id="GO:0004806">
    <property type="term" value="F:triacylglycerol lipase activity"/>
    <property type="evidence" value="ECO:0007669"/>
    <property type="project" value="TreeGrafter"/>
</dbReference>
<sequence>MATDDRKSALVTGCSPGGIGNSIAREFHSKGLRVFATARKAETIADLSELGIEALSLEVHKPESIHALKEEIEKRAGGQLDYLVNNAGRNYTVPALDVDFDEVQMTFEVNVFAVMRMCKAFAPMLMQTKGTIVQVGSLAAIMPYVFGSTYNASKAALHAYSDTLRLELEPFGVKVVTIYTGGIKSNIARTERSLPPDSYYLPVNEDYQRRLKHSQEGAMPNEAYARSIVSKVLKSSPPKRVWEGNKSWLVWFAVRFFPMGTMDYIFSRMFHLWKLKPSASKKTT</sequence>
<protein>
    <recommendedName>
        <fullName evidence="7">Short chain dehydrogenase/reductase</fullName>
    </recommendedName>
</protein>
<keyword evidence="6" id="KW-1185">Reference proteome</keyword>
<evidence type="ECO:0000256" key="1">
    <source>
        <dbReference type="ARBA" id="ARBA00006484"/>
    </source>
</evidence>
<dbReference type="InterPro" id="IPR020904">
    <property type="entry name" value="Sc_DH/Rdtase_CS"/>
</dbReference>
<organism evidence="5 6">
    <name type="scientific">Lineolata rhizophorae</name>
    <dbReference type="NCBI Taxonomy" id="578093"/>
    <lineage>
        <taxon>Eukaryota</taxon>
        <taxon>Fungi</taxon>
        <taxon>Dikarya</taxon>
        <taxon>Ascomycota</taxon>
        <taxon>Pezizomycotina</taxon>
        <taxon>Dothideomycetes</taxon>
        <taxon>Dothideomycetes incertae sedis</taxon>
        <taxon>Lineolatales</taxon>
        <taxon>Lineolataceae</taxon>
        <taxon>Lineolata</taxon>
    </lineage>
</organism>
<dbReference type="PROSITE" id="PS00061">
    <property type="entry name" value="ADH_SHORT"/>
    <property type="match status" value="1"/>
</dbReference>
<evidence type="ECO:0000313" key="5">
    <source>
        <dbReference type="EMBL" id="KAF2460431.1"/>
    </source>
</evidence>